<evidence type="ECO:0000313" key="1">
    <source>
        <dbReference type="EMBL" id="KIK18095.1"/>
    </source>
</evidence>
<name>A0A0C9Y025_9AGAM</name>
<evidence type="ECO:0000313" key="2">
    <source>
        <dbReference type="Proteomes" id="UP000054018"/>
    </source>
</evidence>
<dbReference type="HOGENOM" id="CLU_1938972_0_0_1"/>
<accession>A0A0C9Y025</accession>
<reference evidence="2" key="2">
    <citation type="submission" date="2015-01" db="EMBL/GenBank/DDBJ databases">
        <title>Evolutionary Origins and Diversification of the Mycorrhizal Mutualists.</title>
        <authorList>
            <consortium name="DOE Joint Genome Institute"/>
            <consortium name="Mycorrhizal Genomics Consortium"/>
            <person name="Kohler A."/>
            <person name="Kuo A."/>
            <person name="Nagy L.G."/>
            <person name="Floudas D."/>
            <person name="Copeland A."/>
            <person name="Barry K.W."/>
            <person name="Cichocki N."/>
            <person name="Veneault-Fourrey C."/>
            <person name="LaButti K."/>
            <person name="Lindquist E.A."/>
            <person name="Lipzen A."/>
            <person name="Lundell T."/>
            <person name="Morin E."/>
            <person name="Murat C."/>
            <person name="Riley R."/>
            <person name="Ohm R."/>
            <person name="Sun H."/>
            <person name="Tunlid A."/>
            <person name="Henrissat B."/>
            <person name="Grigoriev I.V."/>
            <person name="Hibbett D.S."/>
            <person name="Martin F."/>
        </authorList>
    </citation>
    <scope>NUCLEOTIDE SEQUENCE [LARGE SCALE GENOMIC DNA]</scope>
    <source>
        <strain evidence="2">441</strain>
    </source>
</reference>
<dbReference type="Proteomes" id="UP000054018">
    <property type="component" value="Unassembled WGS sequence"/>
</dbReference>
<sequence>MFSEQLMRNRNGQADLCTDIILSPEPLTSLPDYGCGRKYRSGGEPDRNMMCHLSDDVELRHAMDPKNSMIDLNERRKATELELILNLLWPPPSLPPVNIIQSGPVRGNTQRPHAGKLSRCDHVVDAFQIL</sequence>
<keyword evidence="2" id="KW-1185">Reference proteome</keyword>
<dbReference type="AlphaFoldDB" id="A0A0C9Y025"/>
<dbReference type="EMBL" id="KN833813">
    <property type="protein sequence ID" value="KIK18095.1"/>
    <property type="molecule type" value="Genomic_DNA"/>
</dbReference>
<reference evidence="1 2" key="1">
    <citation type="submission" date="2014-04" db="EMBL/GenBank/DDBJ databases">
        <authorList>
            <consortium name="DOE Joint Genome Institute"/>
            <person name="Kuo A."/>
            <person name="Kohler A."/>
            <person name="Costa M.D."/>
            <person name="Nagy L.G."/>
            <person name="Floudas D."/>
            <person name="Copeland A."/>
            <person name="Barry K.W."/>
            <person name="Cichocki N."/>
            <person name="Veneault-Fourrey C."/>
            <person name="LaButti K."/>
            <person name="Lindquist E.A."/>
            <person name="Lipzen A."/>
            <person name="Lundell T."/>
            <person name="Morin E."/>
            <person name="Murat C."/>
            <person name="Sun H."/>
            <person name="Tunlid A."/>
            <person name="Henrissat B."/>
            <person name="Grigoriev I.V."/>
            <person name="Hibbett D.S."/>
            <person name="Martin F."/>
            <person name="Nordberg H.P."/>
            <person name="Cantor M.N."/>
            <person name="Hua S.X."/>
        </authorList>
    </citation>
    <scope>NUCLEOTIDE SEQUENCE [LARGE SCALE GENOMIC DNA]</scope>
    <source>
        <strain evidence="1 2">441</strain>
    </source>
</reference>
<protein>
    <submittedName>
        <fullName evidence="1">Uncharacterized protein</fullName>
    </submittedName>
</protein>
<organism evidence="1 2">
    <name type="scientific">Pisolithus microcarpus 441</name>
    <dbReference type="NCBI Taxonomy" id="765257"/>
    <lineage>
        <taxon>Eukaryota</taxon>
        <taxon>Fungi</taxon>
        <taxon>Dikarya</taxon>
        <taxon>Basidiomycota</taxon>
        <taxon>Agaricomycotina</taxon>
        <taxon>Agaricomycetes</taxon>
        <taxon>Agaricomycetidae</taxon>
        <taxon>Boletales</taxon>
        <taxon>Sclerodermatineae</taxon>
        <taxon>Pisolithaceae</taxon>
        <taxon>Pisolithus</taxon>
    </lineage>
</organism>
<proteinExistence type="predicted"/>
<gene>
    <name evidence="1" type="ORF">PISMIDRAFT_684535</name>
</gene>